<evidence type="ECO:0008006" key="4">
    <source>
        <dbReference type="Google" id="ProtNLM"/>
    </source>
</evidence>
<evidence type="ECO:0000313" key="2">
    <source>
        <dbReference type="EMBL" id="OAA81574.1"/>
    </source>
</evidence>
<proteinExistence type="predicted"/>
<feature type="region of interest" description="Disordered" evidence="1">
    <location>
        <begin position="177"/>
        <end position="196"/>
    </location>
</feature>
<name>A0A168KE26_CORDF</name>
<dbReference type="PANTHER" id="PTHR46082">
    <property type="entry name" value="ATP/GTP-BINDING PROTEIN-RELATED"/>
    <property type="match status" value="1"/>
</dbReference>
<dbReference type="STRING" id="1081108.A0A168KE26"/>
<sequence length="196" mass="21589">MPDQRIYNVGWICATKPEYVAAQAFLDEKHDQPDHASTNDNNIYTIGKFGKHHVVIGTLPDGEYGIAAAVGVAMGMLYSFPNVRIGFMVGIGGGAPSLKNDIRLGDIVVSAPRNGHGGVFQYDFGKTIQDKKFQTNGFLNQPPELLRAAVADIKAEYELEGHQLDAAIDAALNQRPRLRKNYQRPSDDSDRLFRSD</sequence>
<comment type="caution">
    <text evidence="2">The sequence shown here is derived from an EMBL/GenBank/DDBJ whole genome shotgun (WGS) entry which is preliminary data.</text>
</comment>
<reference evidence="2 3" key="1">
    <citation type="journal article" date="2016" name="Genome Biol. Evol.">
        <title>Divergent and convergent evolution of fungal pathogenicity.</title>
        <authorList>
            <person name="Shang Y."/>
            <person name="Xiao G."/>
            <person name="Zheng P."/>
            <person name="Cen K."/>
            <person name="Zhan S."/>
            <person name="Wang C."/>
        </authorList>
    </citation>
    <scope>NUCLEOTIDE SEQUENCE [LARGE SCALE GENOMIC DNA]</scope>
    <source>
        <strain evidence="2 3">RCEF 1005</strain>
    </source>
</reference>
<dbReference type="GO" id="GO:0009116">
    <property type="term" value="P:nucleoside metabolic process"/>
    <property type="evidence" value="ECO:0007669"/>
    <property type="project" value="InterPro"/>
</dbReference>
<dbReference type="GO" id="GO:0003824">
    <property type="term" value="F:catalytic activity"/>
    <property type="evidence" value="ECO:0007669"/>
    <property type="project" value="InterPro"/>
</dbReference>
<dbReference type="PANTHER" id="PTHR46082:SF11">
    <property type="entry name" value="AAA+ ATPASE DOMAIN-CONTAINING PROTEIN-RELATED"/>
    <property type="match status" value="1"/>
</dbReference>
<evidence type="ECO:0000256" key="1">
    <source>
        <dbReference type="SAM" id="MobiDB-lite"/>
    </source>
</evidence>
<protein>
    <recommendedName>
        <fullName evidence="4">Nucleoside phosphorylase domain-containing protein</fullName>
    </recommendedName>
</protein>
<accession>A0A168KE26</accession>
<dbReference type="SUPFAM" id="SSF53167">
    <property type="entry name" value="Purine and uridine phosphorylases"/>
    <property type="match status" value="1"/>
</dbReference>
<keyword evidence="3" id="KW-1185">Reference proteome</keyword>
<dbReference type="Gene3D" id="3.40.50.1580">
    <property type="entry name" value="Nucleoside phosphorylase domain"/>
    <property type="match status" value="1"/>
</dbReference>
<evidence type="ECO:0000313" key="3">
    <source>
        <dbReference type="Proteomes" id="UP000076881"/>
    </source>
</evidence>
<dbReference type="AlphaFoldDB" id="A0A168KE26"/>
<dbReference type="InterPro" id="IPR035994">
    <property type="entry name" value="Nucleoside_phosphorylase_sf"/>
</dbReference>
<dbReference type="InterPro" id="IPR053137">
    <property type="entry name" value="NLR-like"/>
</dbReference>
<dbReference type="Proteomes" id="UP000076881">
    <property type="component" value="Unassembled WGS sequence"/>
</dbReference>
<organism evidence="2 3">
    <name type="scientific">Akanthomyces lecanii RCEF 1005</name>
    <dbReference type="NCBI Taxonomy" id="1081108"/>
    <lineage>
        <taxon>Eukaryota</taxon>
        <taxon>Fungi</taxon>
        <taxon>Dikarya</taxon>
        <taxon>Ascomycota</taxon>
        <taxon>Pezizomycotina</taxon>
        <taxon>Sordariomycetes</taxon>
        <taxon>Hypocreomycetidae</taxon>
        <taxon>Hypocreales</taxon>
        <taxon>Cordycipitaceae</taxon>
        <taxon>Akanthomyces</taxon>
        <taxon>Cordyceps confragosa</taxon>
    </lineage>
</organism>
<feature type="compositionally biased region" description="Basic and acidic residues" evidence="1">
    <location>
        <begin position="185"/>
        <end position="196"/>
    </location>
</feature>
<dbReference type="EMBL" id="AZHF01000001">
    <property type="protein sequence ID" value="OAA81574.1"/>
    <property type="molecule type" value="Genomic_DNA"/>
</dbReference>
<gene>
    <name evidence="2" type="ORF">LEL_01119</name>
</gene>
<dbReference type="OrthoDB" id="4896995at2759"/>